<dbReference type="RefSeq" id="WP_307320541.1">
    <property type="nucleotide sequence ID" value="NZ_JAUSUG010000001.1"/>
</dbReference>
<sequence length="135" mass="15798">MSTYFIVFNADGLKLACLYYGNKKDNAIRNIEETKQGDIFEIMDVGKFIVGMGWYILVTINNKQSVFASIRDLEEAMESKKIQPLVDLELEHCYLKYQIDRALESKNKELFMNVIKRYKDFTILKEKSSSMLFNI</sequence>
<comment type="caution">
    <text evidence="1">The sequence shown here is derived from an EMBL/GenBank/DDBJ whole genome shotgun (WGS) entry which is preliminary data.</text>
</comment>
<name>A0ABT9ZRG7_9BACI</name>
<accession>A0ABT9ZRG7</accession>
<dbReference type="Proteomes" id="UP001230005">
    <property type="component" value="Unassembled WGS sequence"/>
</dbReference>
<reference evidence="1 2" key="1">
    <citation type="submission" date="2023-07" db="EMBL/GenBank/DDBJ databases">
        <title>Genomic Encyclopedia of Type Strains, Phase IV (KMG-IV): sequencing the most valuable type-strain genomes for metagenomic binning, comparative biology and taxonomic classification.</title>
        <authorList>
            <person name="Goeker M."/>
        </authorList>
    </citation>
    <scope>NUCLEOTIDE SEQUENCE [LARGE SCALE GENOMIC DNA]</scope>
    <source>
        <strain evidence="1 2">DSM 9768</strain>
    </source>
</reference>
<evidence type="ECO:0000313" key="2">
    <source>
        <dbReference type="Proteomes" id="UP001230005"/>
    </source>
</evidence>
<organism evidence="1 2">
    <name type="scientific">Evansella vedderi</name>
    <dbReference type="NCBI Taxonomy" id="38282"/>
    <lineage>
        <taxon>Bacteria</taxon>
        <taxon>Bacillati</taxon>
        <taxon>Bacillota</taxon>
        <taxon>Bacilli</taxon>
        <taxon>Bacillales</taxon>
        <taxon>Bacillaceae</taxon>
        <taxon>Evansella</taxon>
    </lineage>
</organism>
<evidence type="ECO:0008006" key="3">
    <source>
        <dbReference type="Google" id="ProtNLM"/>
    </source>
</evidence>
<evidence type="ECO:0000313" key="1">
    <source>
        <dbReference type="EMBL" id="MDQ0252760.1"/>
    </source>
</evidence>
<proteinExistence type="predicted"/>
<keyword evidence="2" id="KW-1185">Reference proteome</keyword>
<dbReference type="EMBL" id="JAUSUG010000001">
    <property type="protein sequence ID" value="MDQ0252760.1"/>
    <property type="molecule type" value="Genomic_DNA"/>
</dbReference>
<protein>
    <recommendedName>
        <fullName evidence="3">IDEAL domain-containing protein</fullName>
    </recommendedName>
</protein>
<gene>
    <name evidence="1" type="ORF">J2S74_000132</name>
</gene>